<evidence type="ECO:0000313" key="3">
    <source>
        <dbReference type="Proteomes" id="UP000275408"/>
    </source>
</evidence>
<sequence>MTQIVLLLYEDPKADLLSEKRFHVELHFSPGAKTIDDPEFLTSGTPRSSSTASVLSFATTDTDLDEIEAFEPYDESVYTGNDTPRSEIGLDDYTDDSTSEERLSDKTKLVAGKRVSFELPREGEVPLNYCLNRADESWTLLSLPRRRGNTETVSRVTPAIEDPLPMRPSAPMKLTHSQDVLDEQPKEEEGAASDSGTGEESSGRSQKFSDPCYEEIVQQNTSFTCKGNAYFADILSQEDMSVVVPHQRATSFELVPGEGNNNHVGDQLQKFDESYIPSIERPLARRYSFGKEKQKLPHDDKSRS</sequence>
<dbReference type="Proteomes" id="UP000275408">
    <property type="component" value="Unassembled WGS sequence"/>
</dbReference>
<feature type="region of interest" description="Disordered" evidence="1">
    <location>
        <begin position="76"/>
        <end position="105"/>
    </location>
</feature>
<accession>A0A3M6TVY2</accession>
<dbReference type="OrthoDB" id="18042at2759"/>
<evidence type="ECO:0000313" key="2">
    <source>
        <dbReference type="EMBL" id="RMX45429.1"/>
    </source>
</evidence>
<feature type="compositionally biased region" description="Acidic residues" evidence="1">
    <location>
        <begin position="89"/>
        <end position="98"/>
    </location>
</feature>
<protein>
    <submittedName>
        <fullName evidence="2">Uncharacterized protein</fullName>
    </submittedName>
</protein>
<dbReference type="AlphaFoldDB" id="A0A3M6TVY2"/>
<keyword evidence="3" id="KW-1185">Reference proteome</keyword>
<evidence type="ECO:0000256" key="1">
    <source>
        <dbReference type="SAM" id="MobiDB-lite"/>
    </source>
</evidence>
<reference evidence="2 3" key="1">
    <citation type="journal article" date="2018" name="Sci. Rep.">
        <title>Comparative analysis of the Pocillopora damicornis genome highlights role of immune system in coral evolution.</title>
        <authorList>
            <person name="Cunning R."/>
            <person name="Bay R.A."/>
            <person name="Gillette P."/>
            <person name="Baker A.C."/>
            <person name="Traylor-Knowles N."/>
        </authorList>
    </citation>
    <scope>NUCLEOTIDE SEQUENCE [LARGE SCALE GENOMIC DNA]</scope>
    <source>
        <strain evidence="2">RSMAS</strain>
        <tissue evidence="2">Whole animal</tissue>
    </source>
</reference>
<organism evidence="2 3">
    <name type="scientific">Pocillopora damicornis</name>
    <name type="common">Cauliflower coral</name>
    <name type="synonym">Millepora damicornis</name>
    <dbReference type="NCBI Taxonomy" id="46731"/>
    <lineage>
        <taxon>Eukaryota</taxon>
        <taxon>Metazoa</taxon>
        <taxon>Cnidaria</taxon>
        <taxon>Anthozoa</taxon>
        <taxon>Hexacorallia</taxon>
        <taxon>Scleractinia</taxon>
        <taxon>Astrocoeniina</taxon>
        <taxon>Pocilloporidae</taxon>
        <taxon>Pocillopora</taxon>
    </lineage>
</organism>
<feature type="compositionally biased region" description="Polar residues" evidence="1">
    <location>
        <begin position="194"/>
        <end position="208"/>
    </location>
</feature>
<name>A0A3M6TVY2_POCDA</name>
<dbReference type="EMBL" id="RCHS01002829">
    <property type="protein sequence ID" value="RMX45429.1"/>
    <property type="molecule type" value="Genomic_DNA"/>
</dbReference>
<gene>
    <name evidence="2" type="ORF">pdam_00019296</name>
</gene>
<feature type="region of interest" description="Disordered" evidence="1">
    <location>
        <begin position="146"/>
        <end position="208"/>
    </location>
</feature>
<comment type="caution">
    <text evidence="2">The sequence shown here is derived from an EMBL/GenBank/DDBJ whole genome shotgun (WGS) entry which is preliminary data.</text>
</comment>
<proteinExistence type="predicted"/>